<dbReference type="Pfam" id="PF00903">
    <property type="entry name" value="Glyoxalase"/>
    <property type="match status" value="1"/>
</dbReference>
<dbReference type="AlphaFoldDB" id="A0A2X4UM97"/>
<evidence type="ECO:0000313" key="4">
    <source>
        <dbReference type="Proteomes" id="UP000248897"/>
    </source>
</evidence>
<dbReference type="CDD" id="cd07262">
    <property type="entry name" value="VOC_like"/>
    <property type="match status" value="1"/>
</dbReference>
<reference evidence="2 5" key="2">
    <citation type="submission" date="2020-12" db="EMBL/GenBank/DDBJ databases">
        <title>FDA dAtabase for Regulatory Grade micrObial Sequences (FDA-ARGOS): Supporting development and validation of Infectious Disease Dx tests.</title>
        <authorList>
            <person name="Sproer C."/>
            <person name="Gronow S."/>
            <person name="Severitt S."/>
            <person name="Schroder I."/>
            <person name="Tallon L."/>
            <person name="Sadzewicz L."/>
            <person name="Zhao X."/>
            <person name="Boylan J."/>
            <person name="Ott S."/>
            <person name="Bowen H."/>
            <person name="Vavikolanu K."/>
            <person name="Mehta A."/>
            <person name="Aluvathingal J."/>
            <person name="Nadendla S."/>
            <person name="Lowell S."/>
            <person name="Myers T."/>
            <person name="Yan Y."/>
            <person name="Sichtig H."/>
        </authorList>
    </citation>
    <scope>NUCLEOTIDE SEQUENCE [LARGE SCALE GENOMIC DNA]</scope>
    <source>
        <strain evidence="2 5">FDAARGOS_907</strain>
    </source>
</reference>
<dbReference type="EMBL" id="CP065673">
    <property type="protein sequence ID" value="QPS20912.1"/>
    <property type="molecule type" value="Genomic_DNA"/>
</dbReference>
<evidence type="ECO:0000313" key="2">
    <source>
        <dbReference type="EMBL" id="QPS20912.1"/>
    </source>
</evidence>
<dbReference type="PANTHER" id="PTHR35006:SF1">
    <property type="entry name" value="BLL2941 PROTEIN"/>
    <property type="match status" value="1"/>
</dbReference>
<keyword evidence="5" id="KW-1185">Reference proteome</keyword>
<evidence type="ECO:0000313" key="3">
    <source>
        <dbReference type="EMBL" id="SQI39719.1"/>
    </source>
</evidence>
<sequence length="133" mass="14042">MFSHITVGVSNLDKAAEFYDAILLPLGLTQRPVTPDGGPAARCWIKPGLTLPRFYAYEPYNGQPASAGNGSMVAFTADNENQVLAAYAAGLAAGGSAEGEPGERANYGKGYFGAYLRDPDGNKIHLAYRGDLL</sequence>
<name>A0A2X4UM97_SERPL</name>
<evidence type="ECO:0000313" key="5">
    <source>
        <dbReference type="Proteomes" id="UP000594967"/>
    </source>
</evidence>
<dbReference type="STRING" id="82996.ADP72_24405"/>
<feature type="domain" description="VOC" evidence="1">
    <location>
        <begin position="1"/>
        <end position="129"/>
    </location>
</feature>
<dbReference type="Proteomes" id="UP000248897">
    <property type="component" value="Chromosome 1"/>
</dbReference>
<dbReference type="Gene3D" id="3.10.180.10">
    <property type="entry name" value="2,3-Dihydroxybiphenyl 1,2-Dioxygenase, domain 1"/>
    <property type="match status" value="1"/>
</dbReference>
<dbReference type="InterPro" id="IPR004360">
    <property type="entry name" value="Glyas_Fos-R_dOase_dom"/>
</dbReference>
<evidence type="ECO:0000259" key="1">
    <source>
        <dbReference type="PROSITE" id="PS51819"/>
    </source>
</evidence>
<reference evidence="3 4" key="1">
    <citation type="submission" date="2018-06" db="EMBL/GenBank/DDBJ databases">
        <authorList>
            <consortium name="Pathogen Informatics"/>
            <person name="Doyle S."/>
        </authorList>
    </citation>
    <scope>NUCLEOTIDE SEQUENCE [LARGE SCALE GENOMIC DNA]</scope>
    <source>
        <strain evidence="3 4">NCTC12961</strain>
    </source>
</reference>
<proteinExistence type="predicted"/>
<dbReference type="Proteomes" id="UP000594967">
    <property type="component" value="Chromosome"/>
</dbReference>
<gene>
    <name evidence="2" type="ORF">I6G64_00285</name>
    <name evidence="3" type="ORF">NCTC12961_02918</name>
</gene>
<dbReference type="PROSITE" id="PS51819">
    <property type="entry name" value="VOC"/>
    <property type="match status" value="1"/>
</dbReference>
<dbReference type="InterPro" id="IPR037523">
    <property type="entry name" value="VOC_core"/>
</dbReference>
<dbReference type="SUPFAM" id="SSF54593">
    <property type="entry name" value="Glyoxalase/Bleomycin resistance protein/Dihydroxybiphenyl dioxygenase"/>
    <property type="match status" value="1"/>
</dbReference>
<organism evidence="3 4">
    <name type="scientific">Serratia plymuthica</name>
    <dbReference type="NCBI Taxonomy" id="82996"/>
    <lineage>
        <taxon>Bacteria</taxon>
        <taxon>Pseudomonadati</taxon>
        <taxon>Pseudomonadota</taxon>
        <taxon>Gammaproteobacteria</taxon>
        <taxon>Enterobacterales</taxon>
        <taxon>Yersiniaceae</taxon>
        <taxon>Serratia</taxon>
    </lineage>
</organism>
<dbReference type="PANTHER" id="PTHR35006">
    <property type="entry name" value="GLYOXALASE FAMILY PROTEIN (AFU_ORTHOLOGUE AFUA_5G14830)"/>
    <property type="match status" value="1"/>
</dbReference>
<protein>
    <submittedName>
        <fullName evidence="3">Glyoxalase-like domain</fullName>
    </submittedName>
    <submittedName>
        <fullName evidence="2">VOC family protein</fullName>
    </submittedName>
</protein>
<dbReference type="RefSeq" id="WP_062870783.1">
    <property type="nucleotide sequence ID" value="NZ_CAMITG010000002.1"/>
</dbReference>
<dbReference type="InterPro" id="IPR029068">
    <property type="entry name" value="Glyas_Bleomycin-R_OHBP_Dase"/>
</dbReference>
<dbReference type="EMBL" id="LS483469">
    <property type="protein sequence ID" value="SQI39719.1"/>
    <property type="molecule type" value="Genomic_DNA"/>
</dbReference>
<accession>A0A2X4UM97</accession>